<gene>
    <name evidence="1" type="ORF">C8P63_101115</name>
</gene>
<dbReference type="Gene3D" id="3.30.70.270">
    <property type="match status" value="1"/>
</dbReference>
<evidence type="ECO:0000313" key="2">
    <source>
        <dbReference type="Proteomes" id="UP000244240"/>
    </source>
</evidence>
<dbReference type="Proteomes" id="UP000244240">
    <property type="component" value="Unassembled WGS sequence"/>
</dbReference>
<keyword evidence="2" id="KW-1185">Reference proteome</keyword>
<protein>
    <recommendedName>
        <fullName evidence="3">GGDEF domain-containing protein</fullName>
    </recommendedName>
</protein>
<proteinExistence type="predicted"/>
<dbReference type="AlphaFoldDB" id="A0A2T6C9B0"/>
<evidence type="ECO:0008006" key="3">
    <source>
        <dbReference type="Google" id="ProtNLM"/>
    </source>
</evidence>
<comment type="caution">
    <text evidence="1">The sequence shown here is derived from an EMBL/GenBank/DDBJ whole genome shotgun (WGS) entry which is preliminary data.</text>
</comment>
<dbReference type="InterPro" id="IPR043128">
    <property type="entry name" value="Rev_trsase/Diguanyl_cyclase"/>
</dbReference>
<sequence>MSRSTSENGIVIAVIGPKPLVRRTEEALKLFPSFIPRLIPCSSDQALLEGVQSVTDEAEVLLFSEYRGYKQAREKLNPRTPSHYVPLMGTGLYRSIFRLKNIHSFQRLSVDTISPNYVNQIFSELGETPMDLVYVPDSSTASSDQIAAFHRDHFLRDAGYVAMTGIHSVSEILREMSVPSEWVTPTQQDLIVTLERALLSTETRRNKESQIVVGIIHIDDYREAANRFTTEHEIQRMELDIHRQLLEYVKQLDGHLINAGGGEYLFFTTRGVFERETRGYKYIPLLEKTPRSLGITLSIGIGFGRSATDAGSHARLAIRQSMEAGGNICFIVREDRSVIGPVETTQPMIYELTVTDHELLEEAEKAGMSAVYMSRLVGRIARHGKSDYTAQELSTILGVTVRSTHRILLQWIDAGLVEIVGEEKVTTRGRPRQIYRLSFVKEQMQKRNLFPDPV</sequence>
<organism evidence="1 2">
    <name type="scientific">Melghirimyces profundicolus</name>
    <dbReference type="NCBI Taxonomy" id="1242148"/>
    <lineage>
        <taxon>Bacteria</taxon>
        <taxon>Bacillati</taxon>
        <taxon>Bacillota</taxon>
        <taxon>Bacilli</taxon>
        <taxon>Bacillales</taxon>
        <taxon>Thermoactinomycetaceae</taxon>
        <taxon>Melghirimyces</taxon>
    </lineage>
</organism>
<dbReference type="EMBL" id="QBKR01000001">
    <property type="protein sequence ID" value="PTX64895.1"/>
    <property type="molecule type" value="Genomic_DNA"/>
</dbReference>
<reference evidence="1 2" key="1">
    <citation type="submission" date="2018-04" db="EMBL/GenBank/DDBJ databases">
        <title>Genomic Encyclopedia of Archaeal and Bacterial Type Strains, Phase II (KMG-II): from individual species to whole genera.</title>
        <authorList>
            <person name="Goeker M."/>
        </authorList>
    </citation>
    <scope>NUCLEOTIDE SEQUENCE [LARGE SCALE GENOMIC DNA]</scope>
    <source>
        <strain evidence="1 2">DSM 45787</strain>
    </source>
</reference>
<name>A0A2T6C9B0_9BACL</name>
<accession>A0A2T6C9B0</accession>
<evidence type="ECO:0000313" key="1">
    <source>
        <dbReference type="EMBL" id="PTX64895.1"/>
    </source>
</evidence>
<dbReference type="RefSeq" id="WP_245920609.1">
    <property type="nucleotide sequence ID" value="NZ_QBKR01000001.1"/>
</dbReference>